<evidence type="ECO:0000256" key="2">
    <source>
        <dbReference type="ARBA" id="ARBA00022801"/>
    </source>
</evidence>
<proteinExistence type="inferred from homology"/>
<dbReference type="SMART" id="SM00710">
    <property type="entry name" value="PbH1"/>
    <property type="match status" value="6"/>
</dbReference>
<gene>
    <name evidence="5" type="ORF">SAMN02745178_02836</name>
</gene>
<reference evidence="5 6" key="1">
    <citation type="submission" date="2017-02" db="EMBL/GenBank/DDBJ databases">
        <authorList>
            <person name="Peterson S.W."/>
        </authorList>
    </citation>
    <scope>NUCLEOTIDE SEQUENCE [LARGE SCALE GENOMIC DNA]</scope>
    <source>
        <strain evidence="5 6">ATCC 27749</strain>
    </source>
</reference>
<sequence>MNDSFDPRSYGAVADGHSKDTAAVQAAIDAAATQGGTVRLAGGTFVCGTLYLKSNVALEITNSATLLASPDIADYGTDTHHNRYRNEPELDRCFLFAQAAENVTICGSGVIDGNAAAFPNAGSIYRPMLLRVLRCRNVRVQNLRLLNAAAWTTAFLDSDFIWATDLHIENHRNYNGDGLDFDGCRHVWVRGCYIDGTDDNLCLQSSGLPVQDVHISDCAFTSVCAGIRIGLKSIGEISGVVISNCTMRNIWREGIKLECTEGGSITDILVENVTMHNVRRPIFAILNNRYRPDDLGSSVELDHIPPIGTMARLRFVGITAVDDEGMAHAQRRFDNDIMGEPKFGGCRLDANAAHPIEDVTIRDFWYTAIGGVRLADLPAAPYPEVPDRLQAPTAPGSENYYPDWSRTTHLDARNVRGLTLENLHFNTLYPDERPKMLTEGPTVML</sequence>
<evidence type="ECO:0000313" key="6">
    <source>
        <dbReference type="Proteomes" id="UP000190286"/>
    </source>
</evidence>
<organism evidence="5 6">
    <name type="scientific">Gemmiger formicilis</name>
    <dbReference type="NCBI Taxonomy" id="745368"/>
    <lineage>
        <taxon>Bacteria</taxon>
        <taxon>Bacillati</taxon>
        <taxon>Bacillota</taxon>
        <taxon>Clostridia</taxon>
        <taxon>Eubacteriales</taxon>
        <taxon>Gemmiger</taxon>
    </lineage>
</organism>
<evidence type="ECO:0000256" key="3">
    <source>
        <dbReference type="ARBA" id="ARBA00023295"/>
    </source>
</evidence>
<protein>
    <submittedName>
        <fullName evidence="5">Polygalacturonase</fullName>
    </submittedName>
</protein>
<accession>A0A1T4Y857</accession>
<dbReference type="RefSeq" id="WP_078785619.1">
    <property type="nucleotide sequence ID" value="NZ_FUYF01000049.1"/>
</dbReference>
<keyword evidence="2 4" id="KW-0378">Hydrolase</keyword>
<dbReference type="InterPro" id="IPR011050">
    <property type="entry name" value="Pectin_lyase_fold/virulence"/>
</dbReference>
<dbReference type="InterPro" id="IPR000743">
    <property type="entry name" value="Glyco_hydro_28"/>
</dbReference>
<keyword evidence="6" id="KW-1185">Reference proteome</keyword>
<name>A0A1T4Y857_9FIRM</name>
<dbReference type="OrthoDB" id="8660908at2"/>
<dbReference type="PANTHER" id="PTHR31339:SF9">
    <property type="entry name" value="PLASMIN AND FIBRONECTIN-BINDING PROTEIN A"/>
    <property type="match status" value="1"/>
</dbReference>
<keyword evidence="3 4" id="KW-0326">Glycosidase</keyword>
<dbReference type="InterPro" id="IPR051801">
    <property type="entry name" value="GH28_Enzymes"/>
</dbReference>
<dbReference type="EMBL" id="FUYF01000049">
    <property type="protein sequence ID" value="SKA97969.1"/>
    <property type="molecule type" value="Genomic_DNA"/>
</dbReference>
<dbReference type="GO" id="GO:0005975">
    <property type="term" value="P:carbohydrate metabolic process"/>
    <property type="evidence" value="ECO:0007669"/>
    <property type="project" value="InterPro"/>
</dbReference>
<comment type="similarity">
    <text evidence="1 4">Belongs to the glycosyl hydrolase 28 family.</text>
</comment>
<dbReference type="InterPro" id="IPR006626">
    <property type="entry name" value="PbH1"/>
</dbReference>
<dbReference type="InterPro" id="IPR012334">
    <property type="entry name" value="Pectin_lyas_fold"/>
</dbReference>
<evidence type="ECO:0000256" key="1">
    <source>
        <dbReference type="ARBA" id="ARBA00008834"/>
    </source>
</evidence>
<dbReference type="Pfam" id="PF00295">
    <property type="entry name" value="Glyco_hydro_28"/>
    <property type="match status" value="1"/>
</dbReference>
<evidence type="ECO:0000256" key="4">
    <source>
        <dbReference type="RuleBase" id="RU361169"/>
    </source>
</evidence>
<dbReference type="SUPFAM" id="SSF51126">
    <property type="entry name" value="Pectin lyase-like"/>
    <property type="match status" value="1"/>
</dbReference>
<dbReference type="STRING" id="745368.SAMN02745178_02836"/>
<dbReference type="GO" id="GO:0004650">
    <property type="term" value="F:polygalacturonase activity"/>
    <property type="evidence" value="ECO:0007669"/>
    <property type="project" value="InterPro"/>
</dbReference>
<dbReference type="AlphaFoldDB" id="A0A1T4Y857"/>
<dbReference type="Gene3D" id="2.160.20.10">
    <property type="entry name" value="Single-stranded right-handed beta-helix, Pectin lyase-like"/>
    <property type="match status" value="1"/>
</dbReference>
<dbReference type="GeneID" id="93339251"/>
<dbReference type="Proteomes" id="UP000190286">
    <property type="component" value="Unassembled WGS sequence"/>
</dbReference>
<dbReference type="PANTHER" id="PTHR31339">
    <property type="entry name" value="PECTIN LYASE-RELATED"/>
    <property type="match status" value="1"/>
</dbReference>
<evidence type="ECO:0000313" key="5">
    <source>
        <dbReference type="EMBL" id="SKA97969.1"/>
    </source>
</evidence>